<dbReference type="AlphaFoldDB" id="B8D182"/>
<evidence type="ECO:0000256" key="4">
    <source>
        <dbReference type="ARBA" id="ARBA00022692"/>
    </source>
</evidence>
<dbReference type="Proteomes" id="UP000000719">
    <property type="component" value="Chromosome"/>
</dbReference>
<reference evidence="10 11" key="1">
    <citation type="journal article" date="2009" name="PLoS ONE">
        <title>Genome analysis of the anaerobic thermohalophilic bacterium Halothermothrix orenii.</title>
        <authorList>
            <person name="Mavromatis K."/>
            <person name="Ivanova N."/>
            <person name="Anderson I."/>
            <person name="Lykidis A."/>
            <person name="Hooper S.D."/>
            <person name="Sun H."/>
            <person name="Kunin V."/>
            <person name="Lapidus A."/>
            <person name="Hugenholtz P."/>
            <person name="Patel B."/>
            <person name="Kyrpides N.C."/>
        </authorList>
    </citation>
    <scope>NUCLEOTIDE SEQUENCE [LARGE SCALE GENOMIC DNA]</scope>
    <source>
        <strain evidence="11">H 168 / OCM 544 / DSM 9562</strain>
    </source>
</reference>
<comment type="subcellular location">
    <subcellularLocation>
        <location evidence="1">Cell membrane</location>
        <topology evidence="1">Multi-pass membrane protein</topology>
    </subcellularLocation>
</comment>
<evidence type="ECO:0000256" key="5">
    <source>
        <dbReference type="ARBA" id="ARBA00022989"/>
    </source>
</evidence>
<dbReference type="HOGENOM" id="CLU_727184_0_0_9"/>
<comment type="similarity">
    <text evidence="2">Belongs to the CpsC/CapA family.</text>
</comment>
<evidence type="ECO:0000256" key="7">
    <source>
        <dbReference type="SAM" id="Coils"/>
    </source>
</evidence>
<accession>B8D182</accession>
<dbReference type="Pfam" id="PF02706">
    <property type="entry name" value="Wzz"/>
    <property type="match status" value="1"/>
</dbReference>
<evidence type="ECO:0000256" key="6">
    <source>
        <dbReference type="ARBA" id="ARBA00023136"/>
    </source>
</evidence>
<dbReference type="KEGG" id="hor:Hore_22890"/>
<dbReference type="InterPro" id="IPR050445">
    <property type="entry name" value="Bact_polysacc_biosynth/exp"/>
</dbReference>
<keyword evidence="4 8" id="KW-0812">Transmembrane</keyword>
<organism evidence="10 11">
    <name type="scientific">Halothermothrix orenii (strain H 168 / OCM 544 / DSM 9562)</name>
    <dbReference type="NCBI Taxonomy" id="373903"/>
    <lineage>
        <taxon>Bacteria</taxon>
        <taxon>Bacillati</taxon>
        <taxon>Bacillota</taxon>
        <taxon>Clostridia</taxon>
        <taxon>Halanaerobiales</taxon>
        <taxon>Halothermotrichaceae</taxon>
        <taxon>Halothermothrix</taxon>
    </lineage>
</organism>
<keyword evidence="7" id="KW-0175">Coiled coil</keyword>
<feature type="coiled-coil region" evidence="7">
    <location>
        <begin position="294"/>
        <end position="335"/>
    </location>
</feature>
<keyword evidence="3" id="KW-1003">Cell membrane</keyword>
<feature type="coiled-coil region" evidence="7">
    <location>
        <begin position="181"/>
        <end position="231"/>
    </location>
</feature>
<dbReference type="GO" id="GO:0004713">
    <property type="term" value="F:protein tyrosine kinase activity"/>
    <property type="evidence" value="ECO:0007669"/>
    <property type="project" value="TreeGrafter"/>
</dbReference>
<evidence type="ECO:0000313" key="10">
    <source>
        <dbReference type="EMBL" id="ACL71034.1"/>
    </source>
</evidence>
<keyword evidence="6 8" id="KW-0472">Membrane</keyword>
<protein>
    <submittedName>
        <fullName evidence="10">Lipopolysaccharide biosynthesis protein</fullName>
    </submittedName>
</protein>
<evidence type="ECO:0000256" key="8">
    <source>
        <dbReference type="SAM" id="Phobius"/>
    </source>
</evidence>
<evidence type="ECO:0000256" key="2">
    <source>
        <dbReference type="ARBA" id="ARBA00006683"/>
    </source>
</evidence>
<proteinExistence type="inferred from homology"/>
<name>B8D182_HALOH</name>
<evidence type="ECO:0000256" key="1">
    <source>
        <dbReference type="ARBA" id="ARBA00004651"/>
    </source>
</evidence>
<sequence>MEEKRNYDEYEIDLREYIRVLWKGRYLILGLMVIALLITGVYFKLFTSPVYEARATLLIIPPTYKTSLEVATLPLDTYKNLAMTDTMKADIIEKLKLNNIDGESYTTSDLGDKMSIEILTGSNPNRRDSLEAPLIVLKVKSKKPELASKIANTWAELFMEATRKIRKGEVREISLVIEEQFNDTREKLNEVQNKLEEFREQTRPGLVEIELEVKEKRLREYSDKLLEIKTDLGSVQAEYNHFKDMVKEQEDKGEWLGELGENNTSQDDIPIVEARNKYLASQAELMNFFKDHDLDLLKEEIEVKRKLLKNYYQKLASLENKLKTRQVEIDRINSLLENEPSTWELERSLTDDVFWEKVFTPEEIKALKDLRLTDEIINPI</sequence>
<feature type="domain" description="Polysaccharide chain length determinant N-terminal" evidence="9">
    <location>
        <begin position="11"/>
        <end position="76"/>
    </location>
</feature>
<dbReference type="GO" id="GO:0005886">
    <property type="term" value="C:plasma membrane"/>
    <property type="evidence" value="ECO:0007669"/>
    <property type="project" value="UniProtKB-SubCell"/>
</dbReference>
<keyword evidence="11" id="KW-1185">Reference proteome</keyword>
<dbReference type="EMBL" id="CP001098">
    <property type="protein sequence ID" value="ACL71034.1"/>
    <property type="molecule type" value="Genomic_DNA"/>
</dbReference>
<feature type="transmembrane region" description="Helical" evidence="8">
    <location>
        <begin position="26"/>
        <end position="45"/>
    </location>
</feature>
<dbReference type="InterPro" id="IPR003856">
    <property type="entry name" value="LPS_length_determ_N"/>
</dbReference>
<evidence type="ECO:0000313" key="11">
    <source>
        <dbReference type="Proteomes" id="UP000000719"/>
    </source>
</evidence>
<gene>
    <name evidence="10" type="ordered locus">Hore_22890</name>
</gene>
<evidence type="ECO:0000259" key="9">
    <source>
        <dbReference type="Pfam" id="PF02706"/>
    </source>
</evidence>
<dbReference type="eggNOG" id="COG3206">
    <property type="taxonomic scope" value="Bacteria"/>
</dbReference>
<dbReference type="PANTHER" id="PTHR32309">
    <property type="entry name" value="TYROSINE-PROTEIN KINASE"/>
    <property type="match status" value="1"/>
</dbReference>
<evidence type="ECO:0000256" key="3">
    <source>
        <dbReference type="ARBA" id="ARBA00022475"/>
    </source>
</evidence>
<dbReference type="PANTHER" id="PTHR32309:SF13">
    <property type="entry name" value="FERRIC ENTEROBACTIN TRANSPORT PROTEIN FEPE"/>
    <property type="match status" value="1"/>
</dbReference>
<dbReference type="STRING" id="373903.Hore_22890"/>
<keyword evidence="5 8" id="KW-1133">Transmembrane helix</keyword>